<evidence type="ECO:0000256" key="1">
    <source>
        <dbReference type="ARBA" id="ARBA00004651"/>
    </source>
</evidence>
<gene>
    <name evidence="11" type="ORF">F4Y08_05670</name>
</gene>
<feature type="transmembrane region" description="Helical" evidence="10">
    <location>
        <begin position="48"/>
        <end position="68"/>
    </location>
</feature>
<keyword evidence="5 10" id="KW-0812">Transmembrane</keyword>
<evidence type="ECO:0000256" key="8">
    <source>
        <dbReference type="ARBA" id="ARBA00023136"/>
    </source>
</evidence>
<evidence type="ECO:0000256" key="10">
    <source>
        <dbReference type="SAM" id="Phobius"/>
    </source>
</evidence>
<feature type="transmembrane region" description="Helical" evidence="10">
    <location>
        <begin position="319"/>
        <end position="337"/>
    </location>
</feature>
<accession>A0A6B1DSK6</accession>
<sequence>MSWVDVVLLLIRIGFISAVIIGSTRTFMEGRFSAAQWATLISAGVAQGSIYSLIALGYTLVYGILRLINFAHGDVFMFGAFCTVFLAIWTSQQGILERAPAITVLSWILFAALVSMSVAVLVERVAYKPLRNKPRLVMLISAIGASFFLQYTARGFFSTAFRSYPTVPGLDGRLELGQITVPHVQITVFAVALALMAGLYILVEKTRIGRAMRAVSENMETARLMGVNIERVIMFTFGIGGALAGAAGVINGLYKPQGVSFIMGFFPGVKAFTAAVLGGIGSVPGALIGGLLLGIFEALGPNLVLTGLGIPGSNQLKDVIAFLMLVLILIFRPQGIMGEVIEEEKA</sequence>
<evidence type="ECO:0000256" key="4">
    <source>
        <dbReference type="ARBA" id="ARBA00022519"/>
    </source>
</evidence>
<keyword evidence="2" id="KW-0813">Transport</keyword>
<dbReference type="Pfam" id="PF02653">
    <property type="entry name" value="BPD_transp_2"/>
    <property type="match status" value="1"/>
</dbReference>
<proteinExistence type="inferred from homology"/>
<feature type="transmembrane region" description="Helical" evidence="10">
    <location>
        <begin position="134"/>
        <end position="153"/>
    </location>
</feature>
<evidence type="ECO:0000256" key="6">
    <source>
        <dbReference type="ARBA" id="ARBA00022970"/>
    </source>
</evidence>
<feature type="transmembrane region" description="Helical" evidence="10">
    <location>
        <begin position="101"/>
        <end position="122"/>
    </location>
</feature>
<evidence type="ECO:0000313" key="11">
    <source>
        <dbReference type="EMBL" id="MYD89815.1"/>
    </source>
</evidence>
<dbReference type="EMBL" id="VXPY01000036">
    <property type="protein sequence ID" value="MYD89815.1"/>
    <property type="molecule type" value="Genomic_DNA"/>
</dbReference>
<comment type="similarity">
    <text evidence="9">Belongs to the binding-protein-dependent transport system permease family. LivHM subfamily.</text>
</comment>
<dbReference type="PANTHER" id="PTHR11795:SF371">
    <property type="entry name" value="HIGH-AFFINITY BRANCHED-CHAIN AMINO ACID TRANSPORT SYSTEM PERMEASE PROTEIN LIVH"/>
    <property type="match status" value="1"/>
</dbReference>
<name>A0A6B1DSK6_9CHLR</name>
<dbReference type="GO" id="GO:0015188">
    <property type="term" value="F:L-isoleucine transmembrane transporter activity"/>
    <property type="evidence" value="ECO:0007669"/>
    <property type="project" value="TreeGrafter"/>
</dbReference>
<evidence type="ECO:0000256" key="5">
    <source>
        <dbReference type="ARBA" id="ARBA00022692"/>
    </source>
</evidence>
<dbReference type="GO" id="GO:0015190">
    <property type="term" value="F:L-leucine transmembrane transporter activity"/>
    <property type="evidence" value="ECO:0007669"/>
    <property type="project" value="TreeGrafter"/>
</dbReference>
<comment type="subcellular location">
    <subcellularLocation>
        <location evidence="1">Cell membrane</location>
        <topology evidence="1">Multi-pass membrane protein</topology>
    </subcellularLocation>
</comment>
<dbReference type="GO" id="GO:0042941">
    <property type="term" value="P:D-alanine transmembrane transport"/>
    <property type="evidence" value="ECO:0007669"/>
    <property type="project" value="TreeGrafter"/>
</dbReference>
<keyword evidence="6" id="KW-0029">Amino-acid transport</keyword>
<feature type="transmembrane region" description="Helical" evidence="10">
    <location>
        <begin position="184"/>
        <end position="203"/>
    </location>
</feature>
<feature type="transmembrane region" description="Helical" evidence="10">
    <location>
        <begin position="274"/>
        <end position="299"/>
    </location>
</feature>
<evidence type="ECO:0000256" key="2">
    <source>
        <dbReference type="ARBA" id="ARBA00022448"/>
    </source>
</evidence>
<protein>
    <submittedName>
        <fullName evidence="11">Branched-chain amino acid ABC transporter permease</fullName>
    </submittedName>
</protein>
<comment type="caution">
    <text evidence="11">The sequence shown here is derived from an EMBL/GenBank/DDBJ whole genome shotgun (WGS) entry which is preliminary data.</text>
</comment>
<keyword evidence="3" id="KW-1003">Cell membrane</keyword>
<dbReference type="GO" id="GO:1903806">
    <property type="term" value="P:L-isoleucine import across plasma membrane"/>
    <property type="evidence" value="ECO:0007669"/>
    <property type="project" value="TreeGrafter"/>
</dbReference>
<evidence type="ECO:0000256" key="7">
    <source>
        <dbReference type="ARBA" id="ARBA00022989"/>
    </source>
</evidence>
<dbReference type="GO" id="GO:0015808">
    <property type="term" value="P:L-alanine transport"/>
    <property type="evidence" value="ECO:0007669"/>
    <property type="project" value="TreeGrafter"/>
</dbReference>
<dbReference type="AlphaFoldDB" id="A0A6B1DSK6"/>
<dbReference type="InterPro" id="IPR052157">
    <property type="entry name" value="BCAA_transport_permease"/>
</dbReference>
<dbReference type="CDD" id="cd06582">
    <property type="entry name" value="TM_PBP1_LivH_like"/>
    <property type="match status" value="1"/>
</dbReference>
<feature type="transmembrane region" description="Helical" evidence="10">
    <location>
        <begin position="7"/>
        <end position="28"/>
    </location>
</feature>
<evidence type="ECO:0000256" key="9">
    <source>
        <dbReference type="ARBA" id="ARBA00037998"/>
    </source>
</evidence>
<dbReference type="InterPro" id="IPR001851">
    <property type="entry name" value="ABC_transp_permease"/>
</dbReference>
<evidence type="ECO:0000256" key="3">
    <source>
        <dbReference type="ARBA" id="ARBA00022475"/>
    </source>
</evidence>
<dbReference type="GO" id="GO:0005304">
    <property type="term" value="F:L-valine transmembrane transporter activity"/>
    <property type="evidence" value="ECO:0007669"/>
    <property type="project" value="TreeGrafter"/>
</dbReference>
<dbReference type="GO" id="GO:0005886">
    <property type="term" value="C:plasma membrane"/>
    <property type="evidence" value="ECO:0007669"/>
    <property type="project" value="UniProtKB-SubCell"/>
</dbReference>
<keyword evidence="7 10" id="KW-1133">Transmembrane helix</keyword>
<keyword evidence="8 10" id="KW-0472">Membrane</keyword>
<keyword evidence="4" id="KW-0997">Cell inner membrane</keyword>
<feature type="transmembrane region" description="Helical" evidence="10">
    <location>
        <begin position="75"/>
        <end position="95"/>
    </location>
</feature>
<dbReference type="PANTHER" id="PTHR11795">
    <property type="entry name" value="BRANCHED-CHAIN AMINO ACID TRANSPORT SYSTEM PERMEASE PROTEIN LIVH"/>
    <property type="match status" value="1"/>
</dbReference>
<feature type="transmembrane region" description="Helical" evidence="10">
    <location>
        <begin position="232"/>
        <end position="254"/>
    </location>
</feature>
<dbReference type="GO" id="GO:0015192">
    <property type="term" value="F:L-phenylalanine transmembrane transporter activity"/>
    <property type="evidence" value="ECO:0007669"/>
    <property type="project" value="TreeGrafter"/>
</dbReference>
<organism evidence="11">
    <name type="scientific">Caldilineaceae bacterium SB0662_bin_9</name>
    <dbReference type="NCBI Taxonomy" id="2605258"/>
    <lineage>
        <taxon>Bacteria</taxon>
        <taxon>Bacillati</taxon>
        <taxon>Chloroflexota</taxon>
        <taxon>Caldilineae</taxon>
        <taxon>Caldilineales</taxon>
        <taxon>Caldilineaceae</taxon>
    </lineage>
</organism>
<reference evidence="11" key="1">
    <citation type="submission" date="2019-09" db="EMBL/GenBank/DDBJ databases">
        <title>Characterisation of the sponge microbiome using genome-centric metagenomics.</title>
        <authorList>
            <person name="Engelberts J.P."/>
            <person name="Robbins S.J."/>
            <person name="De Goeij J.M."/>
            <person name="Aranda M."/>
            <person name="Bell S.C."/>
            <person name="Webster N.S."/>
        </authorList>
    </citation>
    <scope>NUCLEOTIDE SEQUENCE</scope>
    <source>
        <strain evidence="11">SB0662_bin_9</strain>
    </source>
</reference>